<organism evidence="1 2">
    <name type="scientific">Lecanosticta acicola</name>
    <dbReference type="NCBI Taxonomy" id="111012"/>
    <lineage>
        <taxon>Eukaryota</taxon>
        <taxon>Fungi</taxon>
        <taxon>Dikarya</taxon>
        <taxon>Ascomycota</taxon>
        <taxon>Pezizomycotina</taxon>
        <taxon>Dothideomycetes</taxon>
        <taxon>Dothideomycetidae</taxon>
        <taxon>Mycosphaerellales</taxon>
        <taxon>Mycosphaerellaceae</taxon>
        <taxon>Lecanosticta</taxon>
    </lineage>
</organism>
<name>A0AAI8YWU6_9PEZI</name>
<sequence length="451" mass="51714">MSTAPAFFRLPEELLTMIVDIVVDSVERPAITPISGDRFSVLQALRETHPRFAYLKSALRRLFQTVCLPTDPVGIERLEKTTLDRFAPFVQQILFRPPSYGVEVTYDRFRGELLRQHDKSSGDERCTSCGAYGTMEDTTNDDKVAAAYEYYCEQREQEKQVMASGRAESVLLSVIDRLPDARHFVLAAWNRGRWLKRSATHRLIMQHCAERMDDALMGDELLQFTTKLIRGANMRLKSYTIGCYTTGRRSETLLEEWQSIDLSEMEGLFYYGRVFDDHTHPRDRQLQTDRIGQFYACVASQASASLRCLVLRGPLSCRWAPPSNRCPKLEYLKLEDMDLSEGFDAWLKTCTGPNRFHMASMTGVQMSTFCVLRKMQPMRIEMDQVYGTPSRKWTLDFHTGEESNYVHSPEHDSEYWLHAPDALHAFLRGAAASPGLLKMCNEEDFVMPDDG</sequence>
<dbReference type="EMBL" id="CAVMBE010000017">
    <property type="protein sequence ID" value="CAK3962251.1"/>
    <property type="molecule type" value="Genomic_DNA"/>
</dbReference>
<comment type="caution">
    <text evidence="1">The sequence shown here is derived from an EMBL/GenBank/DDBJ whole genome shotgun (WGS) entry which is preliminary data.</text>
</comment>
<keyword evidence="2" id="KW-1185">Reference proteome</keyword>
<evidence type="ECO:0000313" key="1">
    <source>
        <dbReference type="EMBL" id="CAK3962251.1"/>
    </source>
</evidence>
<reference evidence="1" key="1">
    <citation type="submission" date="2023-11" db="EMBL/GenBank/DDBJ databases">
        <authorList>
            <person name="Alioto T."/>
            <person name="Alioto T."/>
            <person name="Gomez Garrido J."/>
        </authorList>
    </citation>
    <scope>NUCLEOTIDE SEQUENCE</scope>
</reference>
<dbReference type="Proteomes" id="UP001296104">
    <property type="component" value="Unassembled WGS sequence"/>
</dbReference>
<dbReference type="AlphaFoldDB" id="A0AAI8YWU6"/>
<accession>A0AAI8YWU6</accession>
<protein>
    <submittedName>
        <fullName evidence="1">Uncharacterized protein</fullName>
    </submittedName>
</protein>
<evidence type="ECO:0000313" key="2">
    <source>
        <dbReference type="Proteomes" id="UP001296104"/>
    </source>
</evidence>
<gene>
    <name evidence="1" type="ORF">LECACI_7A003452</name>
</gene>
<proteinExistence type="predicted"/>